<evidence type="ECO:0000256" key="4">
    <source>
        <dbReference type="ARBA" id="ARBA00022533"/>
    </source>
</evidence>
<keyword evidence="8 11" id="KW-0119">Carbohydrate metabolism</keyword>
<evidence type="ECO:0000313" key="12">
    <source>
        <dbReference type="EMBL" id="TWH77994.1"/>
    </source>
</evidence>
<evidence type="ECO:0000256" key="9">
    <source>
        <dbReference type="ARBA" id="ARBA00025174"/>
    </source>
</evidence>
<dbReference type="GO" id="GO:0005980">
    <property type="term" value="P:glycogen catabolic process"/>
    <property type="evidence" value="ECO:0007669"/>
    <property type="project" value="TreeGrafter"/>
</dbReference>
<feature type="modified residue" description="N6-(pyridoxal phosphate)lysine" evidence="10">
    <location>
        <position position="656"/>
    </location>
</feature>
<dbReference type="GO" id="GO:0005737">
    <property type="term" value="C:cytoplasm"/>
    <property type="evidence" value="ECO:0007669"/>
    <property type="project" value="TreeGrafter"/>
</dbReference>
<keyword evidence="5 11" id="KW-0328">Glycosyltransferase</keyword>
<organism evidence="12 13">
    <name type="scientific">Sedimentibacter saalensis</name>
    <dbReference type="NCBI Taxonomy" id="130788"/>
    <lineage>
        <taxon>Bacteria</taxon>
        <taxon>Bacillati</taxon>
        <taxon>Bacillota</taxon>
        <taxon>Tissierellia</taxon>
        <taxon>Sedimentibacter</taxon>
    </lineage>
</organism>
<evidence type="ECO:0000256" key="7">
    <source>
        <dbReference type="ARBA" id="ARBA00022898"/>
    </source>
</evidence>
<dbReference type="Proteomes" id="UP000315343">
    <property type="component" value="Unassembled WGS sequence"/>
</dbReference>
<evidence type="ECO:0000256" key="8">
    <source>
        <dbReference type="ARBA" id="ARBA00023277"/>
    </source>
</evidence>
<comment type="function">
    <text evidence="9">Phosphorylase is an important allosteric enzyme in carbohydrate metabolism. Enzymes from different sources differ in their regulatory mechanisms and in their natural substrates. However, all known phosphorylases share catalytic and structural properties.</text>
</comment>
<accession>A0A562J4Z6</accession>
<keyword evidence="13" id="KW-1185">Reference proteome</keyword>
<dbReference type="SUPFAM" id="SSF53756">
    <property type="entry name" value="UDP-Glycosyltransferase/glycogen phosphorylase"/>
    <property type="match status" value="1"/>
</dbReference>
<gene>
    <name evidence="12" type="ORF">LY60_03185</name>
</gene>
<comment type="similarity">
    <text evidence="3 11">Belongs to the glycogen phosphorylase family.</text>
</comment>
<dbReference type="InterPro" id="IPR011833">
    <property type="entry name" value="Glycg_phsphrylas"/>
</dbReference>
<proteinExistence type="inferred from homology"/>
<evidence type="ECO:0000256" key="5">
    <source>
        <dbReference type="ARBA" id="ARBA00022676"/>
    </source>
</evidence>
<protein>
    <recommendedName>
        <fullName evidence="11">Alpha-1,4 glucan phosphorylase</fullName>
        <ecNumber evidence="11">2.4.1.1</ecNumber>
    </recommendedName>
</protein>
<evidence type="ECO:0000256" key="1">
    <source>
        <dbReference type="ARBA" id="ARBA00001275"/>
    </source>
</evidence>
<dbReference type="NCBIfam" id="TIGR02093">
    <property type="entry name" value="P_ylase"/>
    <property type="match status" value="1"/>
</dbReference>
<dbReference type="Pfam" id="PF00343">
    <property type="entry name" value="Phosphorylase"/>
    <property type="match status" value="1"/>
</dbReference>
<keyword evidence="6 11" id="KW-0808">Transferase</keyword>
<comment type="catalytic activity">
    <reaction evidence="1 11">
        <text>[(1-&gt;4)-alpha-D-glucosyl](n) + phosphate = [(1-&gt;4)-alpha-D-glucosyl](n-1) + alpha-D-glucose 1-phosphate</text>
        <dbReference type="Rhea" id="RHEA:41732"/>
        <dbReference type="Rhea" id="RHEA-COMP:9584"/>
        <dbReference type="Rhea" id="RHEA-COMP:9586"/>
        <dbReference type="ChEBI" id="CHEBI:15444"/>
        <dbReference type="ChEBI" id="CHEBI:43474"/>
        <dbReference type="ChEBI" id="CHEBI:58601"/>
        <dbReference type="EC" id="2.4.1.1"/>
    </reaction>
</comment>
<keyword evidence="7 10" id="KW-0663">Pyridoxal phosphate</keyword>
<evidence type="ECO:0000256" key="2">
    <source>
        <dbReference type="ARBA" id="ARBA00001933"/>
    </source>
</evidence>
<dbReference type="GO" id="GO:0008184">
    <property type="term" value="F:glycogen phosphorylase activity"/>
    <property type="evidence" value="ECO:0007669"/>
    <property type="project" value="InterPro"/>
</dbReference>
<evidence type="ECO:0000313" key="13">
    <source>
        <dbReference type="Proteomes" id="UP000315343"/>
    </source>
</evidence>
<dbReference type="Gene3D" id="3.40.50.2000">
    <property type="entry name" value="Glycogen Phosphorylase B"/>
    <property type="match status" value="2"/>
</dbReference>
<dbReference type="RefSeq" id="WP_246145520.1">
    <property type="nucleotide sequence ID" value="NZ_VLKH01000011.1"/>
</dbReference>
<dbReference type="GO" id="GO:0030170">
    <property type="term" value="F:pyridoxal phosphate binding"/>
    <property type="evidence" value="ECO:0007669"/>
    <property type="project" value="InterPro"/>
</dbReference>
<reference evidence="12 13" key="1">
    <citation type="submission" date="2019-07" db="EMBL/GenBank/DDBJ databases">
        <title>Genomic Encyclopedia of Type Strains, Phase I: the one thousand microbial genomes (KMG-I) project.</title>
        <authorList>
            <person name="Kyrpides N."/>
        </authorList>
    </citation>
    <scope>NUCLEOTIDE SEQUENCE [LARGE SCALE GENOMIC DNA]</scope>
    <source>
        <strain evidence="12 13">DSM 13558</strain>
    </source>
</reference>
<keyword evidence="4" id="KW-0021">Allosteric enzyme</keyword>
<evidence type="ECO:0000256" key="6">
    <source>
        <dbReference type="ARBA" id="ARBA00022679"/>
    </source>
</evidence>
<evidence type="ECO:0000256" key="3">
    <source>
        <dbReference type="ARBA" id="ARBA00006047"/>
    </source>
</evidence>
<evidence type="ECO:0000256" key="11">
    <source>
        <dbReference type="RuleBase" id="RU000587"/>
    </source>
</evidence>
<comment type="caution">
    <text evidence="12">The sequence shown here is derived from an EMBL/GenBank/DDBJ whole genome shotgun (WGS) entry which is preliminary data.</text>
</comment>
<dbReference type="InterPro" id="IPR000811">
    <property type="entry name" value="Glyco_trans_35"/>
</dbReference>
<comment type="cofactor">
    <cofactor evidence="2 11">
        <name>pyridoxal 5'-phosphate</name>
        <dbReference type="ChEBI" id="CHEBI:597326"/>
    </cofactor>
</comment>
<dbReference type="EC" id="2.4.1.1" evidence="11"/>
<dbReference type="EMBL" id="VLKH01000011">
    <property type="protein sequence ID" value="TWH77994.1"/>
    <property type="molecule type" value="Genomic_DNA"/>
</dbReference>
<evidence type="ECO:0000256" key="10">
    <source>
        <dbReference type="PIRSR" id="PIRSR000460-1"/>
    </source>
</evidence>
<name>A0A562J4Z6_9FIRM</name>
<dbReference type="PIRSF" id="PIRSF000460">
    <property type="entry name" value="Pprylas_GlgP"/>
    <property type="match status" value="1"/>
</dbReference>
<dbReference type="PANTHER" id="PTHR11468:SF3">
    <property type="entry name" value="GLYCOGEN PHOSPHORYLASE, LIVER FORM"/>
    <property type="match status" value="1"/>
</dbReference>
<sequence length="809" mass="92924">MLEQKINATLMEALIDEEISRYWNTEPHSASTTQVYRALSTVIRDLLLKKRNTFLKQFTKNQQKKVYYLCMEFLTGKSLRNNLYNLKIEQEVSEALKKYNVSLEELYSIEKDPGLGNGGLGRLAACFMDSLATGNFPAVGFSLKYEFGLFKQKIIDGWQTELPDDWLTTSDVWLIPRTEERVIVKFDGKIREEWTDKGLKIHHDYPTQIEAVPYDMMISGYDSKGVSLLRLWESRSLNSIDMNLFSQGDYLRALAEDSLGEAISKVLYPSDNHYEGKILRLKQQYFLVSASAQNIVKVHYGKYNTLDNFSQKNAIHINDTHPALVIPELMRIFMDDYNYSWDEAWKMVVDSVSYTNHTVLSEALETFEDNIIKVKIPRIHMIIAEIDRRFMDEAAHNLGDRNKALKMSIFGYGKINMANLCIRGSHCVNGVADLHTEILKKTIFKDFNEYTPGKIINVTNGITHRRWVNQANPLLKDLLTDILGEEYYLNPEKLNLLKKYKNDQSVLTKLDEIKHQNKKRVAEHVSRQNHINIDVDSIFDIQAKRLHEYKRQLLNAMRIISLIIDINEGNIADIVPETFIFAAKAAPGYFRAKEIIQLIFALSDYINKNTFVKKYINVVFLENYSVSLAELIIPAGEISEQISLAGKEASGTGNMKFMINGALTIGTCDGANVEIIKEVGEENFFLFGLRDHEVESIWNHGYSSIQYYQKNLKLRKIIDFLNKGINGKSFESISKYLLGGSAVGDPYMCFADFDSYMEIHRKASHLYYSDKMKWNQMSLMNIGSAGIFSSDRTVREYAEKIWGLTPVNK</sequence>
<dbReference type="FunFam" id="3.40.50.2000:FF:000003">
    <property type="entry name" value="Alpha-1,4 glucan phosphorylase"/>
    <property type="match status" value="1"/>
</dbReference>
<comment type="function">
    <text evidence="11">Allosteric enzyme that catalyzes the rate-limiting step in glycogen catabolism, the phosphorolytic cleavage of glycogen to produce glucose-1-phosphate, and plays a central role in maintaining cellular and organismal glucose homeostasis.</text>
</comment>
<dbReference type="AlphaFoldDB" id="A0A562J4Z6"/>
<dbReference type="PANTHER" id="PTHR11468">
    <property type="entry name" value="GLYCOGEN PHOSPHORYLASE"/>
    <property type="match status" value="1"/>
</dbReference>